<dbReference type="GO" id="GO:0046872">
    <property type="term" value="F:metal ion binding"/>
    <property type="evidence" value="ECO:0007669"/>
    <property type="project" value="UniProtKB-KW"/>
</dbReference>
<dbReference type="SUPFAM" id="SSF55031">
    <property type="entry name" value="Bacterial exopeptidase dimerisation domain"/>
    <property type="match status" value="1"/>
</dbReference>
<gene>
    <name evidence="4" type="ORF">DES39_0792</name>
</gene>
<evidence type="ECO:0000259" key="3">
    <source>
        <dbReference type="Pfam" id="PF07687"/>
    </source>
</evidence>
<evidence type="ECO:0000256" key="1">
    <source>
        <dbReference type="ARBA" id="ARBA00022801"/>
    </source>
</evidence>
<dbReference type="Proteomes" id="UP000278542">
    <property type="component" value="Unassembled WGS sequence"/>
</dbReference>
<feature type="binding site" evidence="2">
    <location>
        <position position="360"/>
    </location>
    <ligand>
        <name>Mn(2+)</name>
        <dbReference type="ChEBI" id="CHEBI:29035"/>
        <label>2</label>
    </ligand>
</feature>
<organism evidence="4 5">
    <name type="scientific">Orbus hercynius</name>
    <dbReference type="NCBI Taxonomy" id="593135"/>
    <lineage>
        <taxon>Bacteria</taxon>
        <taxon>Pseudomonadati</taxon>
        <taxon>Pseudomonadota</taxon>
        <taxon>Gammaproteobacteria</taxon>
        <taxon>Orbales</taxon>
        <taxon>Orbaceae</taxon>
        <taxon>Orbus</taxon>
    </lineage>
</organism>
<feature type="binding site" evidence="2">
    <location>
        <position position="106"/>
    </location>
    <ligand>
        <name>Mn(2+)</name>
        <dbReference type="ChEBI" id="CHEBI:29035"/>
        <label>2</label>
    </ligand>
</feature>
<name>A0A495RJR8_9GAMM</name>
<dbReference type="GO" id="GO:0050118">
    <property type="term" value="F:N-acetyldiaminopimelate deacetylase activity"/>
    <property type="evidence" value="ECO:0007669"/>
    <property type="project" value="UniProtKB-ARBA"/>
</dbReference>
<dbReference type="Gene3D" id="3.30.70.360">
    <property type="match status" value="1"/>
</dbReference>
<evidence type="ECO:0000256" key="2">
    <source>
        <dbReference type="PIRSR" id="PIRSR005962-1"/>
    </source>
</evidence>
<keyword evidence="2" id="KW-0479">Metal-binding</keyword>
<dbReference type="InterPro" id="IPR017439">
    <property type="entry name" value="Amidohydrolase"/>
</dbReference>
<keyword evidence="5" id="KW-1185">Reference proteome</keyword>
<protein>
    <submittedName>
        <fullName evidence="4">Hippurate hydrolase</fullName>
    </submittedName>
</protein>
<dbReference type="PANTHER" id="PTHR11014">
    <property type="entry name" value="PEPTIDASE M20 FAMILY MEMBER"/>
    <property type="match status" value="1"/>
</dbReference>
<dbReference type="NCBIfam" id="TIGR01891">
    <property type="entry name" value="amidohydrolases"/>
    <property type="match status" value="1"/>
</dbReference>
<accession>A0A495RJR8</accession>
<keyword evidence="2" id="KW-0464">Manganese</keyword>
<keyword evidence="1 4" id="KW-0378">Hydrolase</keyword>
<sequence>MSYLTQEALDQLSAIRQDIHTYPEIAYEEKRTAGIVANYLRQCHVDEVHENVGGYGVVGIINGKKPGKSIALRADMDALAIQEVVPQGEERPHCSVIPNRFHGCGHDGHTAMLLGAAKYLAEQRNFAGRVVLIFQPGEENLSGAAEMLKDGLMTRFPFEEVYGVHNTFDLPLGHITINDGPALSALDNFTINIKGNGSHGATPHLSIDPIMIAAKLITDLQTIVSRNVPPLQSAVLSLGAIEGGTTFNVIPDLVQLKGCLRSYNDDVRQLLKTRMQALVKATEIGFNCQIALNFVLSCPAVINDTTLAMSVYNGIKKQMGADNVNLSVVPQTPSEDFAFYLQHAKGVYGFIGINTAKPVHHPEYDFNDKVIPFGVAFWASVVQARLPL</sequence>
<comment type="caution">
    <text evidence="4">The sequence shown here is derived from an EMBL/GenBank/DDBJ whole genome shotgun (WGS) entry which is preliminary data.</text>
</comment>
<dbReference type="InterPro" id="IPR036264">
    <property type="entry name" value="Bact_exopeptidase_dim_dom"/>
</dbReference>
<dbReference type="SUPFAM" id="SSF53187">
    <property type="entry name" value="Zn-dependent exopeptidases"/>
    <property type="match status" value="1"/>
</dbReference>
<feature type="binding site" evidence="2">
    <location>
        <position position="104"/>
    </location>
    <ligand>
        <name>Mn(2+)</name>
        <dbReference type="ChEBI" id="CHEBI:29035"/>
        <label>2</label>
    </ligand>
</feature>
<dbReference type="Gene3D" id="3.40.630.10">
    <property type="entry name" value="Zn peptidases"/>
    <property type="match status" value="1"/>
</dbReference>
<dbReference type="PIRSF" id="PIRSF005962">
    <property type="entry name" value="Pept_M20D_amidohydro"/>
    <property type="match status" value="1"/>
</dbReference>
<dbReference type="RefSeq" id="WP_170143333.1">
    <property type="nucleotide sequence ID" value="NZ_RBWY01000001.1"/>
</dbReference>
<dbReference type="Pfam" id="PF01546">
    <property type="entry name" value="Peptidase_M20"/>
    <property type="match status" value="1"/>
</dbReference>
<proteinExistence type="predicted"/>
<dbReference type="InterPro" id="IPR002933">
    <property type="entry name" value="Peptidase_M20"/>
</dbReference>
<dbReference type="InterPro" id="IPR011650">
    <property type="entry name" value="Peptidase_M20_dimer"/>
</dbReference>
<comment type="cofactor">
    <cofactor evidence="2">
        <name>Mn(2+)</name>
        <dbReference type="ChEBI" id="CHEBI:29035"/>
    </cofactor>
    <text evidence="2">The Mn(2+) ion enhances activity.</text>
</comment>
<feature type="binding site" evidence="2">
    <location>
        <position position="165"/>
    </location>
    <ligand>
        <name>Mn(2+)</name>
        <dbReference type="ChEBI" id="CHEBI:29035"/>
        <label>2</label>
    </ligand>
</feature>
<dbReference type="GO" id="GO:0019877">
    <property type="term" value="P:diaminopimelate biosynthetic process"/>
    <property type="evidence" value="ECO:0007669"/>
    <property type="project" value="UniProtKB-ARBA"/>
</dbReference>
<reference evidence="4 5" key="1">
    <citation type="submission" date="2018-10" db="EMBL/GenBank/DDBJ databases">
        <title>Genomic Encyclopedia of Type Strains, Phase IV (KMG-IV): sequencing the most valuable type-strain genomes for metagenomic binning, comparative biology and taxonomic classification.</title>
        <authorList>
            <person name="Goeker M."/>
        </authorList>
    </citation>
    <scope>NUCLEOTIDE SEQUENCE [LARGE SCALE GENOMIC DNA]</scope>
    <source>
        <strain evidence="4 5">DSM 22228</strain>
    </source>
</reference>
<dbReference type="Pfam" id="PF07687">
    <property type="entry name" value="M20_dimer"/>
    <property type="match status" value="1"/>
</dbReference>
<dbReference type="AlphaFoldDB" id="A0A495RJR8"/>
<dbReference type="PANTHER" id="PTHR11014:SF63">
    <property type="entry name" value="METALLOPEPTIDASE, PUTATIVE (AFU_ORTHOLOGUE AFUA_6G09600)-RELATED"/>
    <property type="match status" value="1"/>
</dbReference>
<evidence type="ECO:0000313" key="4">
    <source>
        <dbReference type="EMBL" id="RKS87554.1"/>
    </source>
</evidence>
<dbReference type="EMBL" id="RBWY01000001">
    <property type="protein sequence ID" value="RKS87554.1"/>
    <property type="molecule type" value="Genomic_DNA"/>
</dbReference>
<evidence type="ECO:0000313" key="5">
    <source>
        <dbReference type="Proteomes" id="UP000278542"/>
    </source>
</evidence>
<feature type="domain" description="Peptidase M20 dimerisation" evidence="3">
    <location>
        <begin position="188"/>
        <end position="281"/>
    </location>
</feature>
<feature type="binding site" evidence="2">
    <location>
        <position position="139"/>
    </location>
    <ligand>
        <name>Mn(2+)</name>
        <dbReference type="ChEBI" id="CHEBI:29035"/>
        <label>2</label>
    </ligand>
</feature>
<dbReference type="FunFam" id="3.30.70.360:FF:000001">
    <property type="entry name" value="N-acetyldiaminopimelate deacetylase"/>
    <property type="match status" value="1"/>
</dbReference>